<reference evidence="14" key="1">
    <citation type="submission" date="2016-10" db="EMBL/GenBank/DDBJ databases">
        <authorList>
            <person name="Varghese N."/>
            <person name="Submissions S."/>
        </authorList>
    </citation>
    <scope>NUCLEOTIDE SEQUENCE [LARGE SCALE GENOMIC DNA]</scope>
    <source>
        <strain evidence="14">8N4</strain>
    </source>
</reference>
<evidence type="ECO:0000313" key="14">
    <source>
        <dbReference type="Proteomes" id="UP000242515"/>
    </source>
</evidence>
<dbReference type="Proteomes" id="UP000242515">
    <property type="component" value="Unassembled WGS sequence"/>
</dbReference>
<feature type="binding site" evidence="10">
    <location>
        <position position="32"/>
    </location>
    <ligand>
        <name>Mn(2+)</name>
        <dbReference type="ChEBI" id="CHEBI:29035"/>
    </ligand>
</feature>
<dbReference type="STRING" id="988801.SAMN05216522_104124"/>
<dbReference type="GO" id="GO:0046872">
    <property type="term" value="F:metal ion binding"/>
    <property type="evidence" value="ECO:0007669"/>
    <property type="project" value="UniProtKB-KW"/>
</dbReference>
<organism evidence="13 14">
    <name type="scientific">Rosenbergiella nectarea</name>
    <dbReference type="NCBI Taxonomy" id="988801"/>
    <lineage>
        <taxon>Bacteria</taxon>
        <taxon>Pseudomonadati</taxon>
        <taxon>Pseudomonadota</taxon>
        <taxon>Gammaproteobacteria</taxon>
        <taxon>Enterobacterales</taxon>
        <taxon>Erwiniaceae</taxon>
        <taxon>Rosenbergiella</taxon>
    </lineage>
</organism>
<dbReference type="Pfam" id="PF00293">
    <property type="entry name" value="NUDIX"/>
    <property type="match status" value="1"/>
</dbReference>
<dbReference type="InterPro" id="IPR011876">
    <property type="entry name" value="IsopentenylPP_isomerase_typ1"/>
</dbReference>
<accession>A0A1H9H980</accession>
<evidence type="ECO:0000256" key="6">
    <source>
        <dbReference type="ARBA" id="ARBA00022842"/>
    </source>
</evidence>
<evidence type="ECO:0000256" key="5">
    <source>
        <dbReference type="ARBA" id="ARBA00022723"/>
    </source>
</evidence>
<evidence type="ECO:0000256" key="7">
    <source>
        <dbReference type="ARBA" id="ARBA00023211"/>
    </source>
</evidence>
<feature type="active site" evidence="10 11">
    <location>
        <position position="73"/>
    </location>
</feature>
<evidence type="ECO:0000256" key="3">
    <source>
        <dbReference type="ARBA" id="ARBA00012057"/>
    </source>
</evidence>
<dbReference type="UniPathway" id="UPA00059">
    <property type="reaction ID" value="UER00104"/>
</dbReference>
<comment type="cofactor">
    <cofactor evidence="10">
        <name>Mn(2+)</name>
        <dbReference type="ChEBI" id="CHEBI:29035"/>
    </cofactor>
    <text evidence="10">Binds 1 Mn(2+) ion per subunit.</text>
</comment>
<proteinExistence type="inferred from homology"/>
<dbReference type="SUPFAM" id="SSF55811">
    <property type="entry name" value="Nudix"/>
    <property type="match status" value="1"/>
</dbReference>
<dbReference type="PROSITE" id="PS51462">
    <property type="entry name" value="NUDIX"/>
    <property type="match status" value="1"/>
</dbReference>
<keyword evidence="6 10" id="KW-0460">Magnesium</keyword>
<dbReference type="PANTHER" id="PTHR10885">
    <property type="entry name" value="ISOPENTENYL-DIPHOSPHATE DELTA-ISOMERASE"/>
    <property type="match status" value="1"/>
</dbReference>
<keyword evidence="5 10" id="KW-0479">Metal-binding</keyword>
<dbReference type="GO" id="GO:0004452">
    <property type="term" value="F:isopentenyl-diphosphate delta-isomerase activity"/>
    <property type="evidence" value="ECO:0007669"/>
    <property type="project" value="UniProtKB-UniRule"/>
</dbReference>
<evidence type="ECO:0000256" key="1">
    <source>
        <dbReference type="ARBA" id="ARBA00004826"/>
    </source>
</evidence>
<evidence type="ECO:0000256" key="4">
    <source>
        <dbReference type="ARBA" id="ARBA00022490"/>
    </source>
</evidence>
<feature type="binding site" evidence="10">
    <location>
        <position position="118"/>
    </location>
    <ligand>
        <name>Mn(2+)</name>
        <dbReference type="ChEBI" id="CHEBI:29035"/>
    </ligand>
</feature>
<comment type="similarity">
    <text evidence="2 10">Belongs to the IPP isomerase type 1 family.</text>
</comment>
<gene>
    <name evidence="10" type="primary">idi</name>
    <name evidence="13" type="ORF">SAMN05216522_104124</name>
</gene>
<dbReference type="GO" id="GO:0050992">
    <property type="term" value="P:dimethylallyl diphosphate biosynthetic process"/>
    <property type="evidence" value="ECO:0007669"/>
    <property type="project" value="UniProtKB-UniRule"/>
</dbReference>
<keyword evidence="14" id="KW-1185">Reference proteome</keyword>
<feature type="binding site" evidence="10">
    <location>
        <position position="120"/>
    </location>
    <ligand>
        <name>Mn(2+)</name>
        <dbReference type="ChEBI" id="CHEBI:29035"/>
    </ligand>
</feature>
<evidence type="ECO:0000256" key="8">
    <source>
        <dbReference type="ARBA" id="ARBA00023229"/>
    </source>
</evidence>
<dbReference type="GO" id="GO:0005737">
    <property type="term" value="C:cytoplasm"/>
    <property type="evidence" value="ECO:0007669"/>
    <property type="project" value="UniProtKB-SubCell"/>
</dbReference>
<dbReference type="HAMAP" id="MF_00202">
    <property type="entry name" value="Idi"/>
    <property type="match status" value="1"/>
</dbReference>
<evidence type="ECO:0000313" key="13">
    <source>
        <dbReference type="EMBL" id="SEQ58787.1"/>
    </source>
</evidence>
<keyword evidence="9 10" id="KW-0413">Isomerase</keyword>
<comment type="pathway">
    <text evidence="1 10">Isoprenoid biosynthesis; dimethylallyl diphosphate biosynthesis; dimethylallyl diphosphate from isopentenyl diphosphate: step 1/1.</text>
</comment>
<keyword evidence="4 10" id="KW-0963">Cytoplasm</keyword>
<dbReference type="GO" id="GO:0009240">
    <property type="term" value="P:isopentenyl diphosphate biosynthetic process"/>
    <property type="evidence" value="ECO:0007669"/>
    <property type="project" value="TreeGrafter"/>
</dbReference>
<sequence length="181" mass="20918">MTKCGESMENIDVILVDEHDNPLGQMEKLEAHRQGRLHRAITVYIFNTEQQLMLQQRAFSKYHCGGLWSNTCCGHPFPNESTQQAAERRLDEEMGLKLPLKKITQTYYNLPVTDGLVEHEFGHIFTGYTDQLPRLNPEEAENYRFASLSEIEQELVSSPEHFTPWFKTTFPMLAKQLRAGD</sequence>
<comment type="subunit">
    <text evidence="10">Homodimer.</text>
</comment>
<dbReference type="NCBIfam" id="NF002995">
    <property type="entry name" value="PRK03759.1"/>
    <property type="match status" value="1"/>
</dbReference>
<evidence type="ECO:0000256" key="9">
    <source>
        <dbReference type="ARBA" id="ARBA00023235"/>
    </source>
</evidence>
<dbReference type="NCBIfam" id="TIGR02150">
    <property type="entry name" value="IPP_isom_1"/>
    <property type="match status" value="1"/>
</dbReference>
<dbReference type="InterPro" id="IPR056375">
    <property type="entry name" value="Idi_bact"/>
</dbReference>
<dbReference type="Gene3D" id="3.90.79.10">
    <property type="entry name" value="Nucleoside Triphosphate Pyrophosphohydrolase"/>
    <property type="match status" value="1"/>
</dbReference>
<comment type="subcellular location">
    <subcellularLocation>
        <location evidence="10">Cytoplasm</location>
    </subcellularLocation>
</comment>
<comment type="cofactor">
    <cofactor evidence="10">
        <name>Mg(2+)</name>
        <dbReference type="ChEBI" id="CHEBI:18420"/>
    </cofactor>
    <text evidence="10">Binds 1 Mg(2+) ion per subunit. The magnesium ion binds only when substrate is bound.</text>
</comment>
<evidence type="ECO:0000256" key="11">
    <source>
        <dbReference type="PIRSR" id="PIRSR018427-1"/>
    </source>
</evidence>
<dbReference type="PANTHER" id="PTHR10885:SF0">
    <property type="entry name" value="ISOPENTENYL-DIPHOSPHATE DELTA-ISOMERASE"/>
    <property type="match status" value="1"/>
</dbReference>
<keyword evidence="7 10" id="KW-0464">Manganese</keyword>
<dbReference type="InterPro" id="IPR000086">
    <property type="entry name" value="NUDIX_hydrolase_dom"/>
</dbReference>
<dbReference type="PIRSF" id="PIRSF018427">
    <property type="entry name" value="Isopntndiph_ism"/>
    <property type="match status" value="1"/>
</dbReference>
<feature type="binding site" evidence="10">
    <location>
        <position position="93"/>
    </location>
    <ligand>
        <name>Mg(2+)</name>
        <dbReference type="ChEBI" id="CHEBI:18420"/>
    </ligand>
</feature>
<dbReference type="EC" id="5.3.3.2" evidence="3 10"/>
<evidence type="ECO:0000256" key="2">
    <source>
        <dbReference type="ARBA" id="ARBA00007579"/>
    </source>
</evidence>
<protein>
    <recommendedName>
        <fullName evidence="3 10">Isopentenyl-diphosphate Delta-isomerase</fullName>
        <shortName evidence="10">IPP isomerase</shortName>
        <ecNumber evidence="3 10">5.3.3.2</ecNumber>
    </recommendedName>
    <alternativeName>
        <fullName evidence="10">IPP:DMAPP isomerase</fullName>
    </alternativeName>
    <alternativeName>
        <fullName evidence="10">Isopentenyl pyrophosphate isomerase</fullName>
    </alternativeName>
</protein>
<comment type="function">
    <text evidence="10">Catalyzes the 1,3-allylic rearrangement of the homoallylic substrate isopentenyl (IPP) to its highly electrophilic allylic isomer, dimethylallyl diphosphate (DMAPP).</text>
</comment>
<dbReference type="EMBL" id="FOGC01000004">
    <property type="protein sequence ID" value="SEQ58787.1"/>
    <property type="molecule type" value="Genomic_DNA"/>
</dbReference>
<feature type="active site" evidence="10 11">
    <location>
        <position position="120"/>
    </location>
</feature>
<comment type="catalytic activity">
    <reaction evidence="10">
        <text>isopentenyl diphosphate = dimethylallyl diphosphate</text>
        <dbReference type="Rhea" id="RHEA:23284"/>
        <dbReference type="ChEBI" id="CHEBI:57623"/>
        <dbReference type="ChEBI" id="CHEBI:128769"/>
        <dbReference type="EC" id="5.3.3.2"/>
    </reaction>
</comment>
<feature type="binding site" evidence="10">
    <location>
        <position position="38"/>
    </location>
    <ligand>
        <name>Mn(2+)</name>
        <dbReference type="ChEBI" id="CHEBI:29035"/>
    </ligand>
</feature>
<name>A0A1H9H980_9GAMM</name>
<dbReference type="AlphaFoldDB" id="A0A1H9H980"/>
<evidence type="ECO:0000256" key="10">
    <source>
        <dbReference type="HAMAP-Rule" id="MF_00202"/>
    </source>
</evidence>
<dbReference type="InterPro" id="IPR015797">
    <property type="entry name" value="NUDIX_hydrolase-like_dom_sf"/>
</dbReference>
<feature type="binding site" evidence="10">
    <location>
        <position position="75"/>
    </location>
    <ligand>
        <name>Mn(2+)</name>
        <dbReference type="ChEBI" id="CHEBI:29035"/>
    </ligand>
</feature>
<evidence type="ECO:0000259" key="12">
    <source>
        <dbReference type="PROSITE" id="PS51462"/>
    </source>
</evidence>
<dbReference type="CDD" id="cd02885">
    <property type="entry name" value="NUDIX_IPP_Isomerase"/>
    <property type="match status" value="1"/>
</dbReference>
<feature type="domain" description="Nudix hydrolase" evidence="12">
    <location>
        <begin position="36"/>
        <end position="168"/>
    </location>
</feature>
<keyword evidence="8 10" id="KW-0414">Isoprene biosynthesis</keyword>